<dbReference type="Gene3D" id="3.40.50.1000">
    <property type="entry name" value="HAD superfamily/HAD-like"/>
    <property type="match status" value="1"/>
</dbReference>
<dbReference type="SFLD" id="SFLDS00003">
    <property type="entry name" value="Haloacid_Dehalogenase"/>
    <property type="match status" value="1"/>
</dbReference>
<dbReference type="NCBIfam" id="TIGR01681">
    <property type="entry name" value="HAD-SF-IIIC"/>
    <property type="match status" value="1"/>
</dbReference>
<dbReference type="PANTHER" id="PTHR17901">
    <property type="entry name" value="MAGNESIUM-DEPENDENT PHOSPHATASE 1 MDP1"/>
    <property type="match status" value="1"/>
</dbReference>
<dbReference type="PANTHER" id="PTHR17901:SF14">
    <property type="entry name" value="MAGNESIUM-DEPENDENT PHOSPHATASE 1"/>
    <property type="match status" value="1"/>
</dbReference>
<proteinExistence type="predicted"/>
<keyword evidence="2" id="KW-1185">Reference proteome</keyword>
<evidence type="ECO:0000313" key="1">
    <source>
        <dbReference type="EMBL" id="MBC2607333.1"/>
    </source>
</evidence>
<sequence>MAQAPFKLVVFDLDFTVWDAGGVWCDCLEPPFRKESGKVVDSRGSVVLVYDGIQRALRLLNDLGVPIAIASRTTRPDWARTLLDLLELRAFFSYEEIYPSSKVRHFEALRRDSGVDYEEMLFFDDESRNIVEVSELGVKAVLVREGFSPALFGQAFR</sequence>
<comment type="caution">
    <text evidence="1">The sequence shown here is derived from an EMBL/GenBank/DDBJ whole genome shotgun (WGS) entry which is preliminary data.</text>
</comment>
<organism evidence="1 2">
    <name type="scientific">Pelagicoccus albus</name>
    <dbReference type="NCBI Taxonomy" id="415222"/>
    <lineage>
        <taxon>Bacteria</taxon>
        <taxon>Pseudomonadati</taxon>
        <taxon>Verrucomicrobiota</taxon>
        <taxon>Opitutia</taxon>
        <taxon>Puniceicoccales</taxon>
        <taxon>Pelagicoccaceae</taxon>
        <taxon>Pelagicoccus</taxon>
    </lineage>
</organism>
<reference evidence="1 2" key="1">
    <citation type="submission" date="2020-07" db="EMBL/GenBank/DDBJ databases">
        <authorList>
            <person name="Feng X."/>
        </authorList>
    </citation>
    <scope>NUCLEOTIDE SEQUENCE [LARGE SCALE GENOMIC DNA]</scope>
    <source>
        <strain evidence="1 2">JCM23202</strain>
    </source>
</reference>
<dbReference type="SFLD" id="SFLDG01129">
    <property type="entry name" value="C1.5:_HAD__Beta-PGM__Phosphata"/>
    <property type="match status" value="1"/>
</dbReference>
<gene>
    <name evidence="1" type="ORF">H5P27_14875</name>
</gene>
<dbReference type="InterPro" id="IPR010036">
    <property type="entry name" value="MDP_1_eu_arc"/>
</dbReference>
<dbReference type="InterPro" id="IPR010033">
    <property type="entry name" value="HAD_SF_ppase_IIIC"/>
</dbReference>
<dbReference type="SFLD" id="SFLDG01131">
    <property type="entry name" value="C1.5.2:_MDP_Like"/>
    <property type="match status" value="1"/>
</dbReference>
<dbReference type="AlphaFoldDB" id="A0A7X1BAC2"/>
<dbReference type="EMBL" id="JACHVC010000012">
    <property type="protein sequence ID" value="MBC2607333.1"/>
    <property type="molecule type" value="Genomic_DNA"/>
</dbReference>
<accession>A0A7X1BAC2</accession>
<dbReference type="InterPro" id="IPR036412">
    <property type="entry name" value="HAD-like_sf"/>
</dbReference>
<evidence type="ECO:0000313" key="2">
    <source>
        <dbReference type="Proteomes" id="UP000526501"/>
    </source>
</evidence>
<name>A0A7X1BAC2_9BACT</name>
<dbReference type="SUPFAM" id="SSF56784">
    <property type="entry name" value="HAD-like"/>
    <property type="match status" value="1"/>
</dbReference>
<dbReference type="Proteomes" id="UP000526501">
    <property type="component" value="Unassembled WGS sequence"/>
</dbReference>
<dbReference type="GO" id="GO:0003993">
    <property type="term" value="F:acid phosphatase activity"/>
    <property type="evidence" value="ECO:0007669"/>
    <property type="project" value="TreeGrafter"/>
</dbReference>
<dbReference type="InterPro" id="IPR023214">
    <property type="entry name" value="HAD_sf"/>
</dbReference>
<protein>
    <submittedName>
        <fullName evidence="1">Magnesium-dependent phosphatase-1</fullName>
    </submittedName>
</protein>
<dbReference type="RefSeq" id="WP_185661182.1">
    <property type="nucleotide sequence ID" value="NZ_CAWPOO010000012.1"/>
</dbReference>
<dbReference type="NCBIfam" id="TIGR01685">
    <property type="entry name" value="MDP-1"/>
    <property type="match status" value="1"/>
</dbReference>
<dbReference type="Pfam" id="PF12689">
    <property type="entry name" value="Acid_PPase"/>
    <property type="match status" value="1"/>
</dbReference>